<reference evidence="1 2" key="1">
    <citation type="submission" date="2020-08" db="EMBL/GenBank/DDBJ databases">
        <authorList>
            <person name="Sun Q."/>
            <person name="Inoue M."/>
        </authorList>
    </citation>
    <scope>NUCLEOTIDE SEQUENCE [LARGE SCALE GENOMIC DNA]</scope>
    <source>
        <strain evidence="1 2">CCM 8938</strain>
    </source>
</reference>
<dbReference type="RefSeq" id="WP_187072966.1">
    <property type="nucleotide sequence ID" value="NZ_JACRYL010000022.1"/>
</dbReference>
<gene>
    <name evidence="1" type="ORF">H7U22_19155</name>
</gene>
<dbReference type="PROSITE" id="PS51257">
    <property type="entry name" value="PROKAR_LIPOPROTEIN"/>
    <property type="match status" value="1"/>
</dbReference>
<organism evidence="1 2">
    <name type="scientific">Pedobacter fastidiosus</name>
    <dbReference type="NCBI Taxonomy" id="2765361"/>
    <lineage>
        <taxon>Bacteria</taxon>
        <taxon>Pseudomonadati</taxon>
        <taxon>Bacteroidota</taxon>
        <taxon>Sphingobacteriia</taxon>
        <taxon>Sphingobacteriales</taxon>
        <taxon>Sphingobacteriaceae</taxon>
        <taxon>Pedobacter</taxon>
    </lineage>
</organism>
<evidence type="ECO:0008006" key="3">
    <source>
        <dbReference type="Google" id="ProtNLM"/>
    </source>
</evidence>
<name>A0ABR7KWU4_9SPHI</name>
<evidence type="ECO:0000313" key="2">
    <source>
        <dbReference type="Proteomes" id="UP000652755"/>
    </source>
</evidence>
<accession>A0ABR7KWU4</accession>
<evidence type="ECO:0000313" key="1">
    <source>
        <dbReference type="EMBL" id="MBC6112547.1"/>
    </source>
</evidence>
<sequence>MKKSLVYALVIALFMACNDKSQSVNEIKIDYNIQKIDTIILNEIDTAFVVGNKIIDGDIGDKQKEYSIKIYFSNNLPELTYKNAIGADLYLANDLDGDGKAELLLRPEWFSSCWTSVNLFSLKNNIWKLVKSGSMYYCSDEYPLSKRIVQMKQGYSLLTDSLADTKFVTLKKEIKF</sequence>
<protein>
    <recommendedName>
        <fullName evidence="3">VCBS repeat-containing protein</fullName>
    </recommendedName>
</protein>
<keyword evidence="2" id="KW-1185">Reference proteome</keyword>
<dbReference type="EMBL" id="JACRYL010000022">
    <property type="protein sequence ID" value="MBC6112547.1"/>
    <property type="molecule type" value="Genomic_DNA"/>
</dbReference>
<comment type="caution">
    <text evidence="1">The sequence shown here is derived from an EMBL/GenBank/DDBJ whole genome shotgun (WGS) entry which is preliminary data.</text>
</comment>
<dbReference type="Proteomes" id="UP000652755">
    <property type="component" value="Unassembled WGS sequence"/>
</dbReference>
<proteinExistence type="predicted"/>